<proteinExistence type="predicted"/>
<dbReference type="EMBL" id="BAHD01000024">
    <property type="protein sequence ID" value="GAB95653.1"/>
    <property type="molecule type" value="Genomic_DNA"/>
</dbReference>
<organism evidence="2 3">
    <name type="scientific">Kineosphaera limosa NBRC 100340</name>
    <dbReference type="NCBI Taxonomy" id="1184609"/>
    <lineage>
        <taxon>Bacteria</taxon>
        <taxon>Bacillati</taxon>
        <taxon>Actinomycetota</taxon>
        <taxon>Actinomycetes</taxon>
        <taxon>Micrococcales</taxon>
        <taxon>Dermatophilaceae</taxon>
        <taxon>Kineosphaera</taxon>
    </lineage>
</organism>
<evidence type="ECO:0000256" key="1">
    <source>
        <dbReference type="SAM" id="MobiDB-lite"/>
    </source>
</evidence>
<feature type="compositionally biased region" description="Pro residues" evidence="1">
    <location>
        <begin position="92"/>
        <end position="108"/>
    </location>
</feature>
<dbReference type="eggNOG" id="COG3557">
    <property type="taxonomic scope" value="Bacteria"/>
</dbReference>
<keyword evidence="3" id="KW-1185">Reference proteome</keyword>
<gene>
    <name evidence="2" type="ORF">KILIM_024_00640</name>
</gene>
<name>K6VHH1_9MICO</name>
<evidence type="ECO:0000313" key="2">
    <source>
        <dbReference type="EMBL" id="GAB95653.1"/>
    </source>
</evidence>
<dbReference type="Proteomes" id="UP000008366">
    <property type="component" value="Unassembled WGS sequence"/>
</dbReference>
<comment type="caution">
    <text evidence="2">The sequence shown here is derived from an EMBL/GenBank/DDBJ whole genome shotgun (WGS) entry which is preliminary data.</text>
</comment>
<reference evidence="2 3" key="1">
    <citation type="submission" date="2012-08" db="EMBL/GenBank/DDBJ databases">
        <title>Whole genome shotgun sequence of Kineosphaera limosa NBRC 100340.</title>
        <authorList>
            <person name="Yoshida I."/>
            <person name="Isaki S."/>
            <person name="Hosoyama A."/>
            <person name="Tsuchikane K."/>
            <person name="Katsumata H."/>
            <person name="Ando Y."/>
            <person name="Ohji S."/>
            <person name="Hamada M."/>
            <person name="Tamura T."/>
            <person name="Yamazoe A."/>
            <person name="Yamazaki S."/>
            <person name="Fujita N."/>
        </authorList>
    </citation>
    <scope>NUCLEOTIDE SEQUENCE [LARGE SCALE GENOMIC DNA]</scope>
    <source>
        <strain evidence="2 3">NBRC 100340</strain>
    </source>
</reference>
<evidence type="ECO:0000313" key="3">
    <source>
        <dbReference type="Proteomes" id="UP000008366"/>
    </source>
</evidence>
<feature type="compositionally biased region" description="Low complexity" evidence="1">
    <location>
        <begin position="109"/>
        <end position="118"/>
    </location>
</feature>
<dbReference type="RefSeq" id="WP_006592185.1">
    <property type="nucleotide sequence ID" value="NZ_BAHD01000024.1"/>
</dbReference>
<dbReference type="OrthoDB" id="4409815at2"/>
<sequence length="368" mass="39190">MGQGSDWFDDIFAGDPLRADPPQGADRPGSGSGGEPPSVTDGFEDLFVDFDEDDPQAGDAGATAADARDTSSARLDAAQTAAAGPRVEPTADEPPPAEPTADEPPPAEPSAEVPTDEAPAPPAPDEAAYAGEGWAGDEGTVPQEAPWVSDIDTSPVPHREMTGLWLTTESDRESPLRLDGQPIEPEELDLAPEIVDRLLDWSDQWRAQWDEAQGWLPRARIGDYEALGHWLARRVKDGAGAVEVTLQLAHLGRAGVERIAAADVRAPLVVQLSNAHGRRFPVVGDFVTDSGVGSFTAELNAKLEGWAEHFAAHMDPVLGWGDARAARDHATFAGELVGEMTDELGPDYRVELDLWEVLGVLEAQGPAR</sequence>
<protein>
    <submittedName>
        <fullName evidence="2">Uncharacterized protein</fullName>
    </submittedName>
</protein>
<feature type="region of interest" description="Disordered" evidence="1">
    <location>
        <begin position="1"/>
        <end position="158"/>
    </location>
</feature>
<accession>K6VHH1</accession>
<feature type="compositionally biased region" description="Acidic residues" evidence="1">
    <location>
        <begin position="42"/>
        <end position="56"/>
    </location>
</feature>
<dbReference type="STRING" id="1184609.KILIM_024_00640"/>
<dbReference type="AlphaFoldDB" id="K6VHH1"/>